<dbReference type="EMBL" id="NBIV01000280">
    <property type="protein sequence ID" value="PXF40598.1"/>
    <property type="molecule type" value="Genomic_DNA"/>
</dbReference>
<sequence length="147" mass="16524">MKPTGTDRPTKADRAARAAKVGVQIVKGKKIRTSVTFRRPDTLKLPRDPKYPRKALAKKPKLDDHQVIKYPLTTESAMKMIEDHNTIVFIVDVRANKPKIKAAVAKMYEIQAVKVNTLVRPDGQKKAYVRLTKEHEALDVASKIGII</sequence>
<dbReference type="OrthoDB" id="1267328at2759"/>
<keyword evidence="3" id="KW-0694">RNA-binding</keyword>
<keyword evidence="9" id="KW-1185">Reference proteome</keyword>
<evidence type="ECO:0000256" key="6">
    <source>
        <dbReference type="RuleBase" id="RU003934"/>
    </source>
</evidence>
<dbReference type="GO" id="GO:0019843">
    <property type="term" value="F:rRNA binding"/>
    <property type="evidence" value="ECO:0007669"/>
    <property type="project" value="UniProtKB-KW"/>
</dbReference>
<dbReference type="InterPro" id="IPR013025">
    <property type="entry name" value="Ribosomal_uL23-like"/>
</dbReference>
<evidence type="ECO:0000313" key="8">
    <source>
        <dbReference type="EMBL" id="PXF40598.1"/>
    </source>
</evidence>
<dbReference type="FunFam" id="3.30.70.330:FF:000035">
    <property type="entry name" value="60S ribosomal protein L23a"/>
    <property type="match status" value="1"/>
</dbReference>
<dbReference type="InterPro" id="IPR005633">
    <property type="entry name" value="Ribosomal_uL23_N"/>
</dbReference>
<organism evidence="8 9">
    <name type="scientific">Gracilariopsis chorda</name>
    <dbReference type="NCBI Taxonomy" id="448386"/>
    <lineage>
        <taxon>Eukaryota</taxon>
        <taxon>Rhodophyta</taxon>
        <taxon>Florideophyceae</taxon>
        <taxon>Rhodymeniophycidae</taxon>
        <taxon>Gracilariales</taxon>
        <taxon>Gracilariaceae</taxon>
        <taxon>Gracilariopsis</taxon>
    </lineage>
</organism>
<dbReference type="Gene3D" id="3.30.70.330">
    <property type="match status" value="1"/>
</dbReference>
<dbReference type="InterPro" id="IPR019985">
    <property type="entry name" value="Ribosomal_uL23"/>
</dbReference>
<dbReference type="PANTHER" id="PTHR11620">
    <property type="entry name" value="60S RIBOSOMAL PROTEIN L23A"/>
    <property type="match status" value="1"/>
</dbReference>
<dbReference type="PROSITE" id="PS00050">
    <property type="entry name" value="RIBOSOMAL_L23"/>
    <property type="match status" value="1"/>
</dbReference>
<dbReference type="NCBIfam" id="TIGR03636">
    <property type="entry name" value="uL23_arch"/>
    <property type="match status" value="1"/>
</dbReference>
<dbReference type="Pfam" id="PF00276">
    <property type="entry name" value="Ribosomal_L23"/>
    <property type="match status" value="1"/>
</dbReference>
<evidence type="ECO:0000256" key="5">
    <source>
        <dbReference type="ARBA" id="ARBA00023274"/>
    </source>
</evidence>
<dbReference type="GO" id="GO:1990904">
    <property type="term" value="C:ribonucleoprotein complex"/>
    <property type="evidence" value="ECO:0007669"/>
    <property type="project" value="UniProtKB-KW"/>
</dbReference>
<dbReference type="GO" id="GO:0003735">
    <property type="term" value="F:structural constituent of ribosome"/>
    <property type="evidence" value="ECO:0007669"/>
    <property type="project" value="InterPro"/>
</dbReference>
<name>A0A2V3IF03_9FLOR</name>
<evidence type="ECO:0000259" key="7">
    <source>
        <dbReference type="Pfam" id="PF03939"/>
    </source>
</evidence>
<evidence type="ECO:0000256" key="1">
    <source>
        <dbReference type="ARBA" id="ARBA00006700"/>
    </source>
</evidence>
<proteinExistence type="inferred from homology"/>
<keyword evidence="5 6" id="KW-0687">Ribonucleoprotein</keyword>
<dbReference type="NCBIfam" id="NF011118">
    <property type="entry name" value="PRK14548.1"/>
    <property type="match status" value="1"/>
</dbReference>
<keyword evidence="2" id="KW-0699">rRNA-binding</keyword>
<feature type="domain" description="Large ribosomal subunit protein uL23 N-terminal" evidence="7">
    <location>
        <begin position="10"/>
        <end position="56"/>
    </location>
</feature>
<dbReference type="Pfam" id="PF03939">
    <property type="entry name" value="Ribosomal_L23eN"/>
    <property type="match status" value="1"/>
</dbReference>
<protein>
    <submittedName>
        <fullName evidence="8">60S ribosomal protein L23a</fullName>
    </submittedName>
</protein>
<dbReference type="HAMAP" id="MF_01369_A">
    <property type="entry name" value="Ribosomal_uL23_A"/>
    <property type="match status" value="1"/>
</dbReference>
<keyword evidence="4 6" id="KW-0689">Ribosomal protein</keyword>
<dbReference type="InterPro" id="IPR012677">
    <property type="entry name" value="Nucleotide-bd_a/b_plait_sf"/>
</dbReference>
<dbReference type="SUPFAM" id="SSF54189">
    <property type="entry name" value="Ribosomal proteins S24e, L23 and L15e"/>
    <property type="match status" value="1"/>
</dbReference>
<dbReference type="STRING" id="448386.A0A2V3IF03"/>
<dbReference type="AlphaFoldDB" id="A0A2V3IF03"/>
<evidence type="ECO:0000256" key="3">
    <source>
        <dbReference type="ARBA" id="ARBA00022884"/>
    </source>
</evidence>
<reference evidence="8 9" key="1">
    <citation type="journal article" date="2018" name="Mol. Biol. Evol.">
        <title>Analysis of the draft genome of the red seaweed Gracilariopsis chorda provides insights into genome size evolution in Rhodophyta.</title>
        <authorList>
            <person name="Lee J."/>
            <person name="Yang E.C."/>
            <person name="Graf L."/>
            <person name="Yang J.H."/>
            <person name="Qiu H."/>
            <person name="Zel Zion U."/>
            <person name="Chan C.X."/>
            <person name="Stephens T.G."/>
            <person name="Weber A.P.M."/>
            <person name="Boo G.H."/>
            <person name="Boo S.M."/>
            <person name="Kim K.M."/>
            <person name="Shin Y."/>
            <person name="Jung M."/>
            <person name="Lee S.J."/>
            <person name="Yim H.S."/>
            <person name="Lee J.H."/>
            <person name="Bhattacharya D."/>
            <person name="Yoon H.S."/>
        </authorList>
    </citation>
    <scope>NUCLEOTIDE SEQUENCE [LARGE SCALE GENOMIC DNA]</scope>
    <source>
        <strain evidence="8 9">SKKU-2015</strain>
        <tissue evidence="8">Whole body</tissue>
    </source>
</reference>
<gene>
    <name evidence="8" type="ORF">BWQ96_09702</name>
</gene>
<evidence type="ECO:0000313" key="9">
    <source>
        <dbReference type="Proteomes" id="UP000247409"/>
    </source>
</evidence>
<accession>A0A2V3IF03</accession>
<evidence type="ECO:0000256" key="4">
    <source>
        <dbReference type="ARBA" id="ARBA00022980"/>
    </source>
</evidence>
<comment type="caution">
    <text evidence="8">The sequence shown here is derived from an EMBL/GenBank/DDBJ whole genome shotgun (WGS) entry which is preliminary data.</text>
</comment>
<dbReference type="InterPro" id="IPR012678">
    <property type="entry name" value="Ribosomal_uL23/eL15/eS24_sf"/>
</dbReference>
<dbReference type="GO" id="GO:0006412">
    <property type="term" value="P:translation"/>
    <property type="evidence" value="ECO:0007669"/>
    <property type="project" value="InterPro"/>
</dbReference>
<dbReference type="InterPro" id="IPR001014">
    <property type="entry name" value="Ribosomal_uL23_CS"/>
</dbReference>
<dbReference type="GO" id="GO:0005840">
    <property type="term" value="C:ribosome"/>
    <property type="evidence" value="ECO:0007669"/>
    <property type="project" value="UniProtKB-KW"/>
</dbReference>
<comment type="similarity">
    <text evidence="1 6">Belongs to the universal ribosomal protein uL23 family.</text>
</comment>
<dbReference type="Proteomes" id="UP000247409">
    <property type="component" value="Unassembled WGS sequence"/>
</dbReference>
<evidence type="ECO:0000256" key="2">
    <source>
        <dbReference type="ARBA" id="ARBA00022730"/>
    </source>
</evidence>